<sequence>MKVVNISFGNANESLKDKNNRQFPLAALLDELAYEYNSVVFVVSAGNSDPRNIFEELEEIIEQYPKYLVENEFFRIINPATSALSLTVGAIAQEVSISEQHMDGHITNIHTSIAQHGEPSPFTRTGFGINGMLKPELVHYGGNLIFKKEFGRIIENVGGKIPVLSNNPTEKLFNFNYGTSFSAPMITHILGEMANKYPEKSANFLKNLLLQSAESHKVEGFDGSDSDKQNALLKVKGYGLPNFEKAISSLDNRVLLLDEGVIGLNKVQVYSFDVPQLFFETKGYKRISVALTFDPVTRMTRGDSYLGNRMQFKLYHSINPNYVAEKFGEYDFSDEDAGMEELDVYEIKLTPGPNSRNSGCHQKGIKEYKRDPKNVPTSPLSLVVINSNKWIADENHQQQYCVSVMVEHTEDIKLYTEIRTAVQQRVRIR</sequence>
<dbReference type="Proteomes" id="UP000324517">
    <property type="component" value="Unassembled WGS sequence"/>
</dbReference>
<name>A0A5D4SWD6_9BACI</name>
<evidence type="ECO:0000259" key="2">
    <source>
        <dbReference type="Pfam" id="PF00082"/>
    </source>
</evidence>
<feature type="domain" description="Peptidase S8/S53" evidence="2">
    <location>
        <begin position="1"/>
        <end position="239"/>
    </location>
</feature>
<dbReference type="GO" id="GO:0006508">
    <property type="term" value="P:proteolysis"/>
    <property type="evidence" value="ECO:0007669"/>
    <property type="project" value="InterPro"/>
</dbReference>
<dbReference type="Pfam" id="PF00082">
    <property type="entry name" value="Peptidase_S8"/>
    <property type="match status" value="1"/>
</dbReference>
<accession>A0A5D4SWD6</accession>
<protein>
    <submittedName>
        <fullName evidence="3">S8 family serine peptidase</fullName>
    </submittedName>
</protein>
<dbReference type="InterPro" id="IPR000209">
    <property type="entry name" value="Peptidase_S8/S53_dom"/>
</dbReference>
<comment type="caution">
    <text evidence="3">The sequence shown here is derived from an EMBL/GenBank/DDBJ whole genome shotgun (WGS) entry which is preliminary data.</text>
</comment>
<evidence type="ECO:0000256" key="1">
    <source>
        <dbReference type="PROSITE-ProRule" id="PRU01240"/>
    </source>
</evidence>
<comment type="caution">
    <text evidence="1">Lacks conserved residue(s) required for the propagation of feature annotation.</text>
</comment>
<dbReference type="Gene3D" id="3.40.50.200">
    <property type="entry name" value="Peptidase S8/S53 domain"/>
    <property type="match status" value="1"/>
</dbReference>
<dbReference type="RefSeq" id="WP_148980436.1">
    <property type="nucleotide sequence ID" value="NZ_JBNILM010000011.1"/>
</dbReference>
<dbReference type="OrthoDB" id="2908642at2"/>
<dbReference type="EMBL" id="VTET01000013">
    <property type="protein sequence ID" value="TYS67279.1"/>
    <property type="molecule type" value="Genomic_DNA"/>
</dbReference>
<evidence type="ECO:0000313" key="4">
    <source>
        <dbReference type="Proteomes" id="UP000324517"/>
    </source>
</evidence>
<comment type="similarity">
    <text evidence="1">Belongs to the peptidase S8 family.</text>
</comment>
<dbReference type="PROSITE" id="PS51892">
    <property type="entry name" value="SUBTILASE"/>
    <property type="match status" value="1"/>
</dbReference>
<proteinExistence type="inferred from homology"/>
<dbReference type="GO" id="GO:0004252">
    <property type="term" value="F:serine-type endopeptidase activity"/>
    <property type="evidence" value="ECO:0007669"/>
    <property type="project" value="InterPro"/>
</dbReference>
<organism evidence="3 4">
    <name type="scientific">Sutcliffiella horikoshii</name>
    <dbReference type="NCBI Taxonomy" id="79883"/>
    <lineage>
        <taxon>Bacteria</taxon>
        <taxon>Bacillati</taxon>
        <taxon>Bacillota</taxon>
        <taxon>Bacilli</taxon>
        <taxon>Bacillales</taxon>
        <taxon>Bacillaceae</taxon>
        <taxon>Sutcliffiella</taxon>
    </lineage>
</organism>
<evidence type="ECO:0000313" key="3">
    <source>
        <dbReference type="EMBL" id="TYS67279.1"/>
    </source>
</evidence>
<dbReference type="AlphaFoldDB" id="A0A5D4SWD6"/>
<gene>
    <name evidence="3" type="ORF">FZC75_19575</name>
</gene>
<reference evidence="3 4" key="1">
    <citation type="submission" date="2019-08" db="EMBL/GenBank/DDBJ databases">
        <title>Bacillus genomes from the desert of Cuatro Cienegas, Coahuila.</title>
        <authorList>
            <person name="Olmedo-Alvarez G."/>
        </authorList>
    </citation>
    <scope>NUCLEOTIDE SEQUENCE [LARGE SCALE GENOMIC DNA]</scope>
    <source>
        <strain evidence="3 4">CH98b_3T</strain>
    </source>
</reference>
<dbReference type="SUPFAM" id="SSF52743">
    <property type="entry name" value="Subtilisin-like"/>
    <property type="match status" value="1"/>
</dbReference>
<dbReference type="InterPro" id="IPR036852">
    <property type="entry name" value="Peptidase_S8/S53_dom_sf"/>
</dbReference>